<evidence type="ECO:0000313" key="2">
    <source>
        <dbReference type="Proteomes" id="UP000061468"/>
    </source>
</evidence>
<name>A0AAC8XL93_9ALTE</name>
<dbReference type="Proteomes" id="UP000061468">
    <property type="component" value="Chromosome"/>
</dbReference>
<accession>A0AAC8XL93</accession>
<dbReference type="RefSeq" id="WP_015067665.1">
    <property type="nucleotide sequence ID" value="NZ_CP013928.1"/>
</dbReference>
<evidence type="ECO:0000313" key="1">
    <source>
        <dbReference type="EMBL" id="AMJ79317.1"/>
    </source>
</evidence>
<reference evidence="1 2" key="1">
    <citation type="submission" date="2015-12" db="EMBL/GenBank/DDBJ databases">
        <title>Intraspecies pangenome expansion in the marine bacterium Alteromonas.</title>
        <authorList>
            <person name="Lopez-Perez M."/>
            <person name="Rodriguez-Valera F."/>
        </authorList>
    </citation>
    <scope>NUCLEOTIDE SEQUENCE [LARGE SCALE GENOMIC DNA]</scope>
    <source>
        <strain evidence="1 2">UM8</strain>
    </source>
</reference>
<gene>
    <name evidence="1" type="ORF">AV942_13955</name>
</gene>
<dbReference type="EMBL" id="CP013928">
    <property type="protein sequence ID" value="AMJ79317.1"/>
    <property type="molecule type" value="Genomic_DNA"/>
</dbReference>
<protein>
    <submittedName>
        <fullName evidence="1">Uncharacterized protein</fullName>
    </submittedName>
</protein>
<organism evidence="1 2">
    <name type="scientific">Alteromonas mediterranea</name>
    <dbReference type="NCBI Taxonomy" id="314275"/>
    <lineage>
        <taxon>Bacteria</taxon>
        <taxon>Pseudomonadati</taxon>
        <taxon>Pseudomonadota</taxon>
        <taxon>Gammaproteobacteria</taxon>
        <taxon>Alteromonadales</taxon>
        <taxon>Alteromonadaceae</taxon>
        <taxon>Alteromonas/Salinimonas group</taxon>
        <taxon>Alteromonas</taxon>
    </lineage>
</organism>
<sequence length="131" mass="14346">MKRIISLAILLVLLIALGSVLILKGNESIAICKPSKTSTPYCKFVGKTTQVYLNSDGLGLVFIDGNIDTKSASDFGYAISSGSAFAFNIKNSHGRAMFDMALVARQYNLTIEVHAREVEQGYLLVDRIWVK</sequence>
<proteinExistence type="predicted"/>
<dbReference type="AlphaFoldDB" id="A0AAC8XL93"/>